<organism evidence="2 3">
    <name type="scientific">Leptolyngbya foveolarum</name>
    <dbReference type="NCBI Taxonomy" id="47253"/>
    <lineage>
        <taxon>Bacteria</taxon>
        <taxon>Bacillati</taxon>
        <taxon>Cyanobacteriota</taxon>
        <taxon>Cyanophyceae</taxon>
        <taxon>Leptolyngbyales</taxon>
        <taxon>Leptolyngbyaceae</taxon>
        <taxon>Leptolyngbya group</taxon>
        <taxon>Leptolyngbya</taxon>
    </lineage>
</organism>
<dbReference type="Gene3D" id="2.40.50.180">
    <property type="entry name" value="CheA-289, Domain 4"/>
    <property type="match status" value="1"/>
</dbReference>
<dbReference type="Pfam" id="PF01584">
    <property type="entry name" value="CheW"/>
    <property type="match status" value="1"/>
</dbReference>
<evidence type="ECO:0000259" key="1">
    <source>
        <dbReference type="PROSITE" id="PS50851"/>
    </source>
</evidence>
<dbReference type="PROSITE" id="PS50851">
    <property type="entry name" value="CHEW"/>
    <property type="match status" value="1"/>
</dbReference>
<dbReference type="EMBL" id="QBMC01000112">
    <property type="protein sequence ID" value="PZO14201.1"/>
    <property type="molecule type" value="Genomic_DNA"/>
</dbReference>
<dbReference type="Gene3D" id="2.30.30.40">
    <property type="entry name" value="SH3 Domains"/>
    <property type="match status" value="1"/>
</dbReference>
<dbReference type="AlphaFoldDB" id="A0A2W4VPM1"/>
<sequence length="208" mass="23006">MLRRHFCSTLPTIQGQQRAEVNPWQVNEALHLKRGDSCRSIYYAVNTQFVKTLAIPERQVIGDAYLKFQLAPRVPAVIAVRSVEEATVLPVSEVTAIPNMPPCMLGLVNRRNRVIWIANLVRLLGMPVLERPRAQYSMVIVKAGSALGLMVDDIEGIVHLPAEALSPPPPQVNPILVPYLKACAVQDDQIVLVLDAEAVLQSSVFQRS</sequence>
<feature type="domain" description="CheW-like" evidence="1">
    <location>
        <begin position="62"/>
        <end position="205"/>
    </location>
</feature>
<dbReference type="InterPro" id="IPR002545">
    <property type="entry name" value="CheW-lke_dom"/>
</dbReference>
<dbReference type="SMART" id="SM00260">
    <property type="entry name" value="CheW"/>
    <property type="match status" value="1"/>
</dbReference>
<protein>
    <submittedName>
        <fullName evidence="2">Chemotaxis protein CheW</fullName>
    </submittedName>
</protein>
<gene>
    <name evidence="2" type="ORF">DCF25_15220</name>
</gene>
<evidence type="ECO:0000313" key="3">
    <source>
        <dbReference type="Proteomes" id="UP000249354"/>
    </source>
</evidence>
<dbReference type="InterPro" id="IPR039315">
    <property type="entry name" value="CheW"/>
</dbReference>
<dbReference type="PANTHER" id="PTHR22617">
    <property type="entry name" value="CHEMOTAXIS SENSOR HISTIDINE KINASE-RELATED"/>
    <property type="match status" value="1"/>
</dbReference>
<dbReference type="SUPFAM" id="SSF50341">
    <property type="entry name" value="CheW-like"/>
    <property type="match status" value="1"/>
</dbReference>
<evidence type="ECO:0000313" key="2">
    <source>
        <dbReference type="EMBL" id="PZO14201.1"/>
    </source>
</evidence>
<dbReference type="InterPro" id="IPR036061">
    <property type="entry name" value="CheW-like_dom_sf"/>
</dbReference>
<reference evidence="3" key="1">
    <citation type="submission" date="2018-04" db="EMBL/GenBank/DDBJ databases">
        <authorList>
            <person name="Cornet L."/>
        </authorList>
    </citation>
    <scope>NUCLEOTIDE SEQUENCE [LARGE SCALE GENOMIC DNA]</scope>
</reference>
<dbReference type="GO" id="GO:0006935">
    <property type="term" value="P:chemotaxis"/>
    <property type="evidence" value="ECO:0007669"/>
    <property type="project" value="InterPro"/>
</dbReference>
<dbReference type="Proteomes" id="UP000249354">
    <property type="component" value="Unassembled WGS sequence"/>
</dbReference>
<reference evidence="2 3" key="2">
    <citation type="submission" date="2018-06" db="EMBL/GenBank/DDBJ databases">
        <title>Metagenomic assembly of (sub)arctic Cyanobacteria and their associated microbiome from non-axenic cultures.</title>
        <authorList>
            <person name="Baurain D."/>
        </authorList>
    </citation>
    <scope>NUCLEOTIDE SEQUENCE [LARGE SCALE GENOMIC DNA]</scope>
    <source>
        <strain evidence="2">ULC129bin1</strain>
    </source>
</reference>
<dbReference type="GO" id="GO:0007165">
    <property type="term" value="P:signal transduction"/>
    <property type="evidence" value="ECO:0007669"/>
    <property type="project" value="InterPro"/>
</dbReference>
<comment type="caution">
    <text evidence="2">The sequence shown here is derived from an EMBL/GenBank/DDBJ whole genome shotgun (WGS) entry which is preliminary data.</text>
</comment>
<name>A0A2W4VPM1_9CYAN</name>
<accession>A0A2W4VPM1</accession>
<dbReference type="GO" id="GO:0005829">
    <property type="term" value="C:cytosol"/>
    <property type="evidence" value="ECO:0007669"/>
    <property type="project" value="TreeGrafter"/>
</dbReference>
<dbReference type="PANTHER" id="PTHR22617:SF23">
    <property type="entry name" value="CHEMOTAXIS PROTEIN CHEW"/>
    <property type="match status" value="1"/>
</dbReference>
<proteinExistence type="predicted"/>